<feature type="region of interest" description="Disordered" evidence="1">
    <location>
        <begin position="1"/>
        <end position="22"/>
    </location>
</feature>
<evidence type="ECO:0000313" key="5">
    <source>
        <dbReference type="Proteomes" id="UP000507245"/>
    </source>
</evidence>
<sequence length="104" mass="11053">MVTTQSRQPSSSAGPDHSPSCSVRRRFAADPSLVVMSATSQSRPSSSWRTSKLFLEFYANFSDVSAASVALSGLVVHVYGIPNPFNFHFISAALGMAPIRSGSS</sequence>
<reference evidence="5" key="1">
    <citation type="journal article" date="2020" name="Genome Biol.">
        <title>Gamete binning: chromosome-level and haplotype-resolved genome assembly enabled by high-throughput single-cell sequencing of gamete genomes.</title>
        <authorList>
            <person name="Campoy J.A."/>
            <person name="Sun H."/>
            <person name="Goel M."/>
            <person name="Jiao W.-B."/>
            <person name="Folz-Donahue K."/>
            <person name="Wang N."/>
            <person name="Rubio M."/>
            <person name="Liu C."/>
            <person name="Kukat C."/>
            <person name="Ruiz D."/>
            <person name="Huettel B."/>
            <person name="Schneeberger K."/>
        </authorList>
    </citation>
    <scope>NUCLEOTIDE SEQUENCE [LARGE SCALE GENOMIC DNA]</scope>
    <source>
        <strain evidence="5">cv. Rojo Pasion</strain>
    </source>
</reference>
<dbReference type="Proteomes" id="UP000507222">
    <property type="component" value="Unassembled WGS sequence"/>
</dbReference>
<reference evidence="2 4" key="2">
    <citation type="submission" date="2020-05" db="EMBL/GenBank/DDBJ databases">
        <authorList>
            <person name="Campoy J."/>
            <person name="Schneeberger K."/>
            <person name="Spophaly S."/>
        </authorList>
    </citation>
    <scope>NUCLEOTIDE SEQUENCE [LARGE SCALE GENOMIC DNA]</scope>
    <source>
        <strain evidence="2">PruArmRojPasFocal</strain>
    </source>
</reference>
<organism evidence="2 4">
    <name type="scientific">Prunus armeniaca</name>
    <name type="common">Apricot</name>
    <name type="synonym">Armeniaca vulgaris</name>
    <dbReference type="NCBI Taxonomy" id="36596"/>
    <lineage>
        <taxon>Eukaryota</taxon>
        <taxon>Viridiplantae</taxon>
        <taxon>Streptophyta</taxon>
        <taxon>Embryophyta</taxon>
        <taxon>Tracheophyta</taxon>
        <taxon>Spermatophyta</taxon>
        <taxon>Magnoliopsida</taxon>
        <taxon>eudicotyledons</taxon>
        <taxon>Gunneridae</taxon>
        <taxon>Pentapetalae</taxon>
        <taxon>rosids</taxon>
        <taxon>fabids</taxon>
        <taxon>Rosales</taxon>
        <taxon>Rosaceae</taxon>
        <taxon>Amygdaloideae</taxon>
        <taxon>Amygdaleae</taxon>
        <taxon>Prunus</taxon>
    </lineage>
</organism>
<dbReference type="AlphaFoldDB" id="A0A6J5UB52"/>
<feature type="compositionally biased region" description="Polar residues" evidence="1">
    <location>
        <begin position="1"/>
        <end position="13"/>
    </location>
</feature>
<keyword evidence="5" id="KW-1185">Reference proteome</keyword>
<gene>
    <name evidence="2" type="ORF">CURHAP_LOCUS21403</name>
    <name evidence="3" type="ORF">ORAREDHAP_LOCUS21290</name>
</gene>
<proteinExistence type="predicted"/>
<dbReference type="EMBL" id="CAEKDK010000003">
    <property type="protein sequence ID" value="CAB4273539.1"/>
    <property type="molecule type" value="Genomic_DNA"/>
</dbReference>
<name>A0A6J5UB52_PRUAR</name>
<evidence type="ECO:0000313" key="2">
    <source>
        <dbReference type="EMBL" id="CAB4273539.1"/>
    </source>
</evidence>
<protein>
    <submittedName>
        <fullName evidence="2">Uncharacterized protein</fullName>
    </submittedName>
</protein>
<accession>A0A6J5UB52</accession>
<evidence type="ECO:0000313" key="4">
    <source>
        <dbReference type="Proteomes" id="UP000507222"/>
    </source>
</evidence>
<evidence type="ECO:0000313" key="3">
    <source>
        <dbReference type="EMBL" id="CAB4304058.1"/>
    </source>
</evidence>
<dbReference type="Proteomes" id="UP000507245">
    <property type="component" value="Unassembled WGS sequence"/>
</dbReference>
<dbReference type="EMBL" id="CAEKKB010000003">
    <property type="protein sequence ID" value="CAB4304058.1"/>
    <property type="molecule type" value="Genomic_DNA"/>
</dbReference>
<evidence type="ECO:0000256" key="1">
    <source>
        <dbReference type="SAM" id="MobiDB-lite"/>
    </source>
</evidence>